<comment type="caution">
    <text evidence="2">The sequence shown here is derived from an EMBL/GenBank/DDBJ whole genome shotgun (WGS) entry which is preliminary data.</text>
</comment>
<dbReference type="Proteomes" id="UP000186868">
    <property type="component" value="Unassembled WGS sequence"/>
</dbReference>
<dbReference type="RefSeq" id="WP_073601404.1">
    <property type="nucleotide sequence ID" value="NZ_MRCB01000039.1"/>
</dbReference>
<evidence type="ECO:0000313" key="3">
    <source>
        <dbReference type="Proteomes" id="UP000186868"/>
    </source>
</evidence>
<accession>A0A1U7H8P4</accession>
<name>A0A1U7H8P4_9CYAN</name>
<proteinExistence type="predicted"/>
<evidence type="ECO:0000313" key="2">
    <source>
        <dbReference type="EMBL" id="OKH19625.1"/>
    </source>
</evidence>
<dbReference type="OrthoDB" id="427053at2"/>
<dbReference type="EMBL" id="MRCB01000039">
    <property type="protein sequence ID" value="OKH19625.1"/>
    <property type="molecule type" value="Genomic_DNA"/>
</dbReference>
<feature type="compositionally biased region" description="Basic and acidic residues" evidence="1">
    <location>
        <begin position="49"/>
        <end position="76"/>
    </location>
</feature>
<feature type="compositionally biased region" description="Basic and acidic residues" evidence="1">
    <location>
        <begin position="15"/>
        <end position="25"/>
    </location>
</feature>
<reference evidence="2 3" key="1">
    <citation type="submission" date="2016-11" db="EMBL/GenBank/DDBJ databases">
        <title>Draft Genome Sequences of Nine Cyanobacterial Strains from Diverse Habitats.</title>
        <authorList>
            <person name="Zhu T."/>
            <person name="Hou S."/>
            <person name="Lu X."/>
            <person name="Hess W.R."/>
        </authorList>
    </citation>
    <scope>NUCLEOTIDE SEQUENCE [LARGE SCALE GENOMIC DNA]</scope>
    <source>
        <strain evidence="2 3">NIES-593</strain>
    </source>
</reference>
<dbReference type="STRING" id="1921803.NIES593_20750"/>
<sequence>MAGFFDGFGKPAKYLDEVTEEDRQPSQDGRAFFLDPEDAKSLGKVKSTGKAETDRKSLESKSSDRVSVEIPKRRSADSNMNMFRKMARELNK</sequence>
<feature type="region of interest" description="Disordered" evidence="1">
    <location>
        <begin position="15"/>
        <end position="92"/>
    </location>
</feature>
<keyword evidence="3" id="KW-1185">Reference proteome</keyword>
<gene>
    <name evidence="2" type="ORF">NIES593_20750</name>
</gene>
<organism evidence="2 3">
    <name type="scientific">Hydrococcus rivularis NIES-593</name>
    <dbReference type="NCBI Taxonomy" id="1921803"/>
    <lineage>
        <taxon>Bacteria</taxon>
        <taxon>Bacillati</taxon>
        <taxon>Cyanobacteriota</taxon>
        <taxon>Cyanophyceae</taxon>
        <taxon>Pleurocapsales</taxon>
        <taxon>Hydrococcaceae</taxon>
        <taxon>Hydrococcus</taxon>
    </lineage>
</organism>
<evidence type="ECO:0000256" key="1">
    <source>
        <dbReference type="SAM" id="MobiDB-lite"/>
    </source>
</evidence>
<protein>
    <submittedName>
        <fullName evidence="2">Uncharacterized protein</fullName>
    </submittedName>
</protein>
<dbReference type="AlphaFoldDB" id="A0A1U7H8P4"/>